<proteinExistence type="predicted"/>
<organism evidence="1 2">
    <name type="scientific">Colletotrichum plurivorum</name>
    <dbReference type="NCBI Taxonomy" id="2175906"/>
    <lineage>
        <taxon>Eukaryota</taxon>
        <taxon>Fungi</taxon>
        <taxon>Dikarya</taxon>
        <taxon>Ascomycota</taxon>
        <taxon>Pezizomycotina</taxon>
        <taxon>Sordariomycetes</taxon>
        <taxon>Hypocreomycetidae</taxon>
        <taxon>Glomerellales</taxon>
        <taxon>Glomerellaceae</taxon>
        <taxon>Colletotrichum</taxon>
        <taxon>Colletotrichum orchidearum species complex</taxon>
    </lineage>
</organism>
<dbReference type="AlphaFoldDB" id="A0A8H6JRL8"/>
<accession>A0A8H6JRL8</accession>
<dbReference type="Proteomes" id="UP000654918">
    <property type="component" value="Unassembled WGS sequence"/>
</dbReference>
<dbReference type="EMBL" id="WIGO01000310">
    <property type="protein sequence ID" value="KAF6817885.1"/>
    <property type="molecule type" value="Genomic_DNA"/>
</dbReference>
<sequence>MLNIKDRVQQNTALLSATATRSDVAEMKMMVLVMMSPDAREVFKAMVSKQDALRTIRGSTTALDCWNVGEGVSGLGINSYQALEILNIWKWRLPFHTVLARFWVDIVTTAFDVLCPDDSITEIEFQNSGWVRGLFRRLKYREAMLESSFKIKNFYEGHPLKAILLRDKAGLFEVLDNHREPPDLSSLDEQGDTTMSHLVAWPEGLQLVLQRYGSSILQLHDRLYGQNVASALVIGLYMSGQTCLNSQDSFNRCSDTCYCAAVVKMLLECDENILARTTADDLRSFWVTILAEASVKARELVIDSLALRREELRDFALEHLEPSEIDDLGLSRTDVLDQNTGKVLAALQAKGFVRLSRYRHPEFGRSNTFDPIHPSKLNRLA</sequence>
<name>A0A8H6JRL8_9PEZI</name>
<keyword evidence="2" id="KW-1185">Reference proteome</keyword>
<evidence type="ECO:0000313" key="1">
    <source>
        <dbReference type="EMBL" id="KAF6817885.1"/>
    </source>
</evidence>
<comment type="caution">
    <text evidence="1">The sequence shown here is derived from an EMBL/GenBank/DDBJ whole genome shotgun (WGS) entry which is preliminary data.</text>
</comment>
<reference evidence="1" key="1">
    <citation type="journal article" date="2020" name="Phytopathology">
        <title>Genome Sequence Resources of Colletotrichum truncatum, C. plurivorum, C. musicola, and C. sojae: Four Species Pathogenic to Soybean (Glycine max).</title>
        <authorList>
            <person name="Rogerio F."/>
            <person name="Boufleur T.R."/>
            <person name="Ciampi-Guillardi M."/>
            <person name="Sukno S.A."/>
            <person name="Thon M.R."/>
            <person name="Massola Junior N.S."/>
            <person name="Baroncelli R."/>
        </authorList>
    </citation>
    <scope>NUCLEOTIDE SEQUENCE</scope>
    <source>
        <strain evidence="1">LFN00145</strain>
    </source>
</reference>
<evidence type="ECO:0000313" key="2">
    <source>
        <dbReference type="Proteomes" id="UP000654918"/>
    </source>
</evidence>
<gene>
    <name evidence="1" type="ORF">CPLU01_13459</name>
</gene>
<protein>
    <submittedName>
        <fullName evidence="1">Uncharacterized protein</fullName>
    </submittedName>
</protein>